<dbReference type="VEuPathDB" id="FungiDB:EYZ11_001056"/>
<gene>
    <name evidence="4" type="ORF">ATNIH1004_011404</name>
</gene>
<dbReference type="PANTHER" id="PTHR24198:SF165">
    <property type="entry name" value="ANKYRIN REPEAT-CONTAINING PROTEIN-RELATED"/>
    <property type="match status" value="1"/>
</dbReference>
<proteinExistence type="predicted"/>
<dbReference type="PROSITE" id="PS50088">
    <property type="entry name" value="ANK_REPEAT"/>
    <property type="match status" value="8"/>
</dbReference>
<organism evidence="4 5">
    <name type="scientific">Aspergillus tanneri</name>
    <dbReference type="NCBI Taxonomy" id="1220188"/>
    <lineage>
        <taxon>Eukaryota</taxon>
        <taxon>Fungi</taxon>
        <taxon>Dikarya</taxon>
        <taxon>Ascomycota</taxon>
        <taxon>Pezizomycotina</taxon>
        <taxon>Eurotiomycetes</taxon>
        <taxon>Eurotiomycetidae</taxon>
        <taxon>Eurotiales</taxon>
        <taxon>Aspergillaceae</taxon>
        <taxon>Aspergillus</taxon>
        <taxon>Aspergillus subgen. Circumdati</taxon>
    </lineage>
</organism>
<feature type="repeat" description="ANK" evidence="3">
    <location>
        <begin position="148"/>
        <end position="171"/>
    </location>
</feature>
<dbReference type="Gene3D" id="1.25.40.20">
    <property type="entry name" value="Ankyrin repeat-containing domain"/>
    <property type="match status" value="5"/>
</dbReference>
<feature type="repeat" description="ANK" evidence="3">
    <location>
        <begin position="475"/>
        <end position="507"/>
    </location>
</feature>
<dbReference type="AlphaFoldDB" id="A0A5M9MAJ1"/>
<feature type="repeat" description="ANK" evidence="3">
    <location>
        <begin position="82"/>
        <end position="114"/>
    </location>
</feature>
<feature type="repeat" description="ANK" evidence="3">
    <location>
        <begin position="580"/>
        <end position="612"/>
    </location>
</feature>
<keyword evidence="2 3" id="KW-0040">ANK repeat</keyword>
<dbReference type="SUPFAM" id="SSF48403">
    <property type="entry name" value="Ankyrin repeat"/>
    <property type="match status" value="2"/>
</dbReference>
<name>A0A5M9MAJ1_9EURO</name>
<dbReference type="Pfam" id="PF12796">
    <property type="entry name" value="Ank_2"/>
    <property type="match status" value="4"/>
</dbReference>
<feature type="repeat" description="ANK" evidence="3">
    <location>
        <begin position="514"/>
        <end position="546"/>
    </location>
</feature>
<evidence type="ECO:0000256" key="2">
    <source>
        <dbReference type="ARBA" id="ARBA00023043"/>
    </source>
</evidence>
<dbReference type="EMBL" id="QUQM01000008">
    <property type="protein sequence ID" value="KAA8642460.1"/>
    <property type="molecule type" value="Genomic_DNA"/>
</dbReference>
<keyword evidence="1" id="KW-0677">Repeat</keyword>
<dbReference type="GeneID" id="54334105"/>
<dbReference type="Pfam" id="PF00023">
    <property type="entry name" value="Ank"/>
    <property type="match status" value="2"/>
</dbReference>
<dbReference type="RefSeq" id="XP_033421822.1">
    <property type="nucleotide sequence ID" value="XM_033575967.1"/>
</dbReference>
<dbReference type="InterPro" id="IPR002110">
    <property type="entry name" value="Ankyrin_rpt"/>
</dbReference>
<dbReference type="PROSITE" id="PS50297">
    <property type="entry name" value="ANK_REP_REGION"/>
    <property type="match status" value="8"/>
</dbReference>
<feature type="repeat" description="ANK" evidence="3">
    <location>
        <begin position="49"/>
        <end position="81"/>
    </location>
</feature>
<evidence type="ECO:0000256" key="1">
    <source>
        <dbReference type="ARBA" id="ARBA00022737"/>
    </source>
</evidence>
<dbReference type="OrthoDB" id="20872at2759"/>
<dbReference type="Proteomes" id="UP000324241">
    <property type="component" value="Unassembled WGS sequence"/>
</dbReference>
<feature type="repeat" description="ANK" evidence="3">
    <location>
        <begin position="115"/>
        <end position="147"/>
    </location>
</feature>
<dbReference type="SMART" id="SM00248">
    <property type="entry name" value="ANK"/>
    <property type="match status" value="14"/>
</dbReference>
<dbReference type="PRINTS" id="PR01415">
    <property type="entry name" value="ANKYRIN"/>
</dbReference>
<sequence>MSRTKIPTELFIQIAAYLEPDACYRLIQALDGLDQLLGSRDFTRKAKRTGDTIVHLAASKGDEKLIHTMLAKSVNFQVRNRRGITPLARAAHRGHKAVVELLISAGAKVDELDNRNVTALHGAAYHGSDILVQVLLDAGANPYITTDWGHTALHMAARNGHFSTVSLLLKRARWPQGTTDARSNVLDLAAEYGRTAVFEQLIEAGFKISDNTLEAAVSSGRAKIVKVLLSRASFPEHVRRAKLHWSVHNGYTSVVRLLIGTGGLNVSGEDIKLADSVGCSGSIRTLRLLYNAGADYSKHNQSMSSMLFGAARNGHAAIVRYLAYLGWLDRDMCKRALVIAASEGHSAVVKSLLDCGFEFGHSAKYLLDGDEFYKSDKEIALSKASTAGDLAVLDLLLEPGAEYDLLALYPAVCAGQVERVHAILSSGIGNSTSDYEADRHLRMSLCRAAEHGLTTIVKLLLNAGVPPDALRFSTSEPSALYRAARAGHRDVVDLLVKAGADISRQYRISLREERGYTALYIAARGGHVTVIDCLINSGAPVSFQGAEGHTALHAAVRSGHTAAVEFLINAGAAVSIQANSGATPLHYAARYNRSQVVKLLLNAGADPFILDREGRSAHNRAVEFQHSEVVVHLTAAENCMK</sequence>
<evidence type="ECO:0000313" key="5">
    <source>
        <dbReference type="Proteomes" id="UP000324241"/>
    </source>
</evidence>
<feature type="repeat" description="ANK" evidence="3">
    <location>
        <begin position="547"/>
        <end position="579"/>
    </location>
</feature>
<protein>
    <submittedName>
        <fullName evidence="4">Uncharacterized protein</fullName>
    </submittedName>
</protein>
<reference evidence="4 5" key="1">
    <citation type="submission" date="2019-08" db="EMBL/GenBank/DDBJ databases">
        <title>The genome sequence of a newly discovered highly antifungal drug resistant Aspergillus species, Aspergillus tanneri NIH 1004.</title>
        <authorList>
            <person name="Mounaud S."/>
            <person name="Singh I."/>
            <person name="Joardar V."/>
            <person name="Pakala S."/>
            <person name="Pakala S."/>
            <person name="Venepally P."/>
            <person name="Chung J.K."/>
            <person name="Losada L."/>
            <person name="Nierman W.C."/>
        </authorList>
    </citation>
    <scope>NUCLEOTIDE SEQUENCE [LARGE SCALE GENOMIC DNA]</scope>
    <source>
        <strain evidence="4 5">NIH1004</strain>
    </source>
</reference>
<evidence type="ECO:0000256" key="3">
    <source>
        <dbReference type="PROSITE-ProRule" id="PRU00023"/>
    </source>
</evidence>
<evidence type="ECO:0000313" key="4">
    <source>
        <dbReference type="EMBL" id="KAA8642460.1"/>
    </source>
</evidence>
<dbReference type="PANTHER" id="PTHR24198">
    <property type="entry name" value="ANKYRIN REPEAT AND PROTEIN KINASE DOMAIN-CONTAINING PROTEIN"/>
    <property type="match status" value="1"/>
</dbReference>
<accession>A0A5M9MAJ1</accession>
<comment type="caution">
    <text evidence="4">The sequence shown here is derived from an EMBL/GenBank/DDBJ whole genome shotgun (WGS) entry which is preliminary data.</text>
</comment>
<dbReference type="InterPro" id="IPR036770">
    <property type="entry name" value="Ankyrin_rpt-contain_sf"/>
</dbReference>